<evidence type="ECO:0008006" key="6">
    <source>
        <dbReference type="Google" id="ProtNLM"/>
    </source>
</evidence>
<dbReference type="Gene3D" id="3.30.70.1230">
    <property type="entry name" value="Nucleotide cyclase"/>
    <property type="match status" value="1"/>
</dbReference>
<dbReference type="Gene3D" id="6.10.340.10">
    <property type="match status" value="1"/>
</dbReference>
<dbReference type="GO" id="GO:0016020">
    <property type="term" value="C:membrane"/>
    <property type="evidence" value="ECO:0007669"/>
    <property type="project" value="InterPro"/>
</dbReference>
<dbReference type="GO" id="GO:0004016">
    <property type="term" value="F:adenylate cyclase activity"/>
    <property type="evidence" value="ECO:0007669"/>
    <property type="project" value="UniProtKB-ARBA"/>
</dbReference>
<gene>
    <name evidence="4" type="ORF">COB21_03795</name>
</gene>
<keyword evidence="1" id="KW-0812">Transmembrane</keyword>
<keyword evidence="1" id="KW-1133">Transmembrane helix</keyword>
<accession>A0A2A4X494</accession>
<dbReference type="AlphaFoldDB" id="A0A2A4X494"/>
<dbReference type="InterPro" id="IPR029787">
    <property type="entry name" value="Nucleotide_cyclase"/>
</dbReference>
<proteinExistence type="predicted"/>
<dbReference type="SMART" id="SM00044">
    <property type="entry name" value="CYCc"/>
    <property type="match status" value="1"/>
</dbReference>
<dbReference type="GO" id="GO:0035556">
    <property type="term" value="P:intracellular signal transduction"/>
    <property type="evidence" value="ECO:0007669"/>
    <property type="project" value="InterPro"/>
</dbReference>
<dbReference type="SMART" id="SM00304">
    <property type="entry name" value="HAMP"/>
    <property type="match status" value="1"/>
</dbReference>
<dbReference type="CDD" id="cd06225">
    <property type="entry name" value="HAMP"/>
    <property type="match status" value="1"/>
</dbReference>
<dbReference type="InterPro" id="IPR050697">
    <property type="entry name" value="Adenylyl/Guanylyl_Cyclase_3/4"/>
</dbReference>
<comment type="caution">
    <text evidence="4">The sequence shown here is derived from an EMBL/GenBank/DDBJ whole genome shotgun (WGS) entry which is preliminary data.</text>
</comment>
<dbReference type="InterPro" id="IPR001054">
    <property type="entry name" value="A/G_cyclase"/>
</dbReference>
<dbReference type="InterPro" id="IPR003660">
    <property type="entry name" value="HAMP_dom"/>
</dbReference>
<dbReference type="Proteomes" id="UP000218775">
    <property type="component" value="Unassembled WGS sequence"/>
</dbReference>
<evidence type="ECO:0000259" key="2">
    <source>
        <dbReference type="PROSITE" id="PS50125"/>
    </source>
</evidence>
<dbReference type="EMBL" id="NVUK01000023">
    <property type="protein sequence ID" value="PCI76865.1"/>
    <property type="molecule type" value="Genomic_DNA"/>
</dbReference>
<dbReference type="PROSITE" id="PS50125">
    <property type="entry name" value="GUANYLATE_CYCLASE_2"/>
    <property type="match status" value="1"/>
</dbReference>
<dbReference type="PROSITE" id="PS50885">
    <property type="entry name" value="HAMP"/>
    <property type="match status" value="1"/>
</dbReference>
<dbReference type="SUPFAM" id="SSF55073">
    <property type="entry name" value="Nucleotide cyclase"/>
    <property type="match status" value="1"/>
</dbReference>
<dbReference type="Pfam" id="PF00211">
    <property type="entry name" value="Guanylate_cyc"/>
    <property type="match status" value="1"/>
</dbReference>
<organism evidence="4 5">
    <name type="scientific">Aerophobetes bacterium</name>
    <dbReference type="NCBI Taxonomy" id="2030807"/>
    <lineage>
        <taxon>Bacteria</taxon>
        <taxon>Candidatus Aerophobota</taxon>
    </lineage>
</organism>
<dbReference type="Pfam" id="PF00672">
    <property type="entry name" value="HAMP"/>
    <property type="match status" value="1"/>
</dbReference>
<reference evidence="5" key="1">
    <citation type="submission" date="2017-08" db="EMBL/GenBank/DDBJ databases">
        <title>A dynamic microbial community with high functional redundancy inhabits the cold, oxic subseafloor aquifer.</title>
        <authorList>
            <person name="Tully B.J."/>
            <person name="Wheat C.G."/>
            <person name="Glazer B.T."/>
            <person name="Huber J.A."/>
        </authorList>
    </citation>
    <scope>NUCLEOTIDE SEQUENCE [LARGE SCALE GENOMIC DNA]</scope>
</reference>
<feature type="transmembrane region" description="Helical" evidence="1">
    <location>
        <begin position="185"/>
        <end position="208"/>
    </location>
</feature>
<evidence type="ECO:0000313" key="4">
    <source>
        <dbReference type="EMBL" id="PCI76865.1"/>
    </source>
</evidence>
<protein>
    <recommendedName>
        <fullName evidence="6">Adenylate/guanylate cyclase domain-containing protein</fullName>
    </recommendedName>
</protein>
<feature type="domain" description="HAMP" evidence="3">
    <location>
        <begin position="209"/>
        <end position="261"/>
    </location>
</feature>
<evidence type="ECO:0000313" key="5">
    <source>
        <dbReference type="Proteomes" id="UP000218775"/>
    </source>
</evidence>
<dbReference type="PANTHER" id="PTHR43081:SF1">
    <property type="entry name" value="ADENYLATE CYCLASE, TERMINAL-DIFFERENTIATION SPECIFIC"/>
    <property type="match status" value="1"/>
</dbReference>
<sequence>MKFRIKLFYSFISITVLSSLLALFIIYGEASNLIFHDLRQKIYAILVHSQSLMEKEALLVLETDEGDASSDTYQALRKELLRIKNINQEADIFIKNVYLIRHQAAEFVVVTSAEENKDYMTGNAIKLHINKKDISKNFAVSNIYSDDEGTWITGYHSIFDHNGQEVGVLCIDFSVAELFGELEELILYGWIAFVVSVVVAIVVAFFLARFVSKSLKILHEAVIKIGQGELSTRCVLNATDEFGDLSQAINKMAKGLEERERLKVGFARYVSQYALEELLNLEKPVTLTGERKRVTILFSDIRHFTTISEKLEPEAVLAFLNEYFEAMIDIIFSYKGTLDKIMGDGLMVEFGAPLDDVDQEVHALLAAIAMQRKVHELSDMWEKQGRPRLEVGVGIHVGLVVVGNIGSERRMEYTAIGDPVNIASRLETKSKSLKKPIILSHAVYEKAKDFFVFEDLKETDIKGRVGSLHAWALFPDKQGDLEEIRKKIESSAASNSHESIQK</sequence>
<dbReference type="GO" id="GO:0006171">
    <property type="term" value="P:cAMP biosynthetic process"/>
    <property type="evidence" value="ECO:0007669"/>
    <property type="project" value="TreeGrafter"/>
</dbReference>
<evidence type="ECO:0000259" key="3">
    <source>
        <dbReference type="PROSITE" id="PS50885"/>
    </source>
</evidence>
<name>A0A2A4X494_UNCAE</name>
<dbReference type="CDD" id="cd07302">
    <property type="entry name" value="CHD"/>
    <property type="match status" value="1"/>
</dbReference>
<feature type="domain" description="Guanylate cyclase" evidence="2">
    <location>
        <begin position="295"/>
        <end position="427"/>
    </location>
</feature>
<keyword evidence="1" id="KW-0472">Membrane</keyword>
<feature type="transmembrane region" description="Helical" evidence="1">
    <location>
        <begin position="7"/>
        <end position="27"/>
    </location>
</feature>
<evidence type="ECO:0000256" key="1">
    <source>
        <dbReference type="SAM" id="Phobius"/>
    </source>
</evidence>
<dbReference type="PANTHER" id="PTHR43081">
    <property type="entry name" value="ADENYLATE CYCLASE, TERMINAL-DIFFERENTIATION SPECIFIC-RELATED"/>
    <property type="match status" value="1"/>
</dbReference>
<dbReference type="SUPFAM" id="SSF158472">
    <property type="entry name" value="HAMP domain-like"/>
    <property type="match status" value="1"/>
</dbReference>